<keyword evidence="11 14" id="KW-0408">Iron</keyword>
<dbReference type="Pfam" id="PF00067">
    <property type="entry name" value="p450"/>
    <property type="match status" value="1"/>
</dbReference>
<feature type="transmembrane region" description="Helical" evidence="16">
    <location>
        <begin position="6"/>
        <end position="21"/>
    </location>
</feature>
<dbReference type="PANTHER" id="PTHR24292">
    <property type="entry name" value="CYTOCHROME P450"/>
    <property type="match status" value="1"/>
</dbReference>
<dbReference type="PRINTS" id="PR00465">
    <property type="entry name" value="EP450IV"/>
</dbReference>
<comment type="cofactor">
    <cofactor evidence="1 14">
        <name>heme</name>
        <dbReference type="ChEBI" id="CHEBI:30413"/>
    </cofactor>
</comment>
<keyword evidence="13 16" id="KW-0472">Membrane</keyword>
<name>A0A1B6HM92_9HEMI</name>
<evidence type="ECO:0000256" key="12">
    <source>
        <dbReference type="ARBA" id="ARBA00023033"/>
    </source>
</evidence>
<dbReference type="GO" id="GO:0016705">
    <property type="term" value="F:oxidoreductase activity, acting on paired donors, with incorporation or reduction of molecular oxygen"/>
    <property type="evidence" value="ECO:0007669"/>
    <property type="project" value="InterPro"/>
</dbReference>
<evidence type="ECO:0000256" key="8">
    <source>
        <dbReference type="ARBA" id="ARBA00022824"/>
    </source>
</evidence>
<accession>A0A1B6HM92</accession>
<dbReference type="InterPro" id="IPR017972">
    <property type="entry name" value="Cyt_P450_CS"/>
</dbReference>
<feature type="binding site" description="axial binding residue" evidence="14">
    <location>
        <position position="434"/>
    </location>
    <ligand>
        <name>heme</name>
        <dbReference type="ChEBI" id="CHEBI:30413"/>
    </ligand>
    <ligandPart>
        <name>Fe</name>
        <dbReference type="ChEBI" id="CHEBI:18248"/>
    </ligandPart>
</feature>
<reference evidence="17" key="1">
    <citation type="submission" date="2015-11" db="EMBL/GenBank/DDBJ databases">
        <title>De novo transcriptome assembly of four potential Pierce s Disease insect vectors from Arizona vineyards.</title>
        <authorList>
            <person name="Tassone E.E."/>
        </authorList>
    </citation>
    <scope>NUCLEOTIDE SEQUENCE</scope>
</reference>
<evidence type="ECO:0000256" key="3">
    <source>
        <dbReference type="ARBA" id="ARBA00004174"/>
    </source>
</evidence>
<keyword evidence="10 15" id="KW-0560">Oxidoreductase</keyword>
<sequence>MLEWVLLAVVGVATLLYWYLTRNNNYWKSKGVYSAPGALPGVGHLWDAFRLKKSARLVHCEIYHQTKGHPAVGIYSFREPMLLLRDPALVQKVLISDFSSFHDNSISVDEKTEPYLSKNPFLLKGQKWKVMRQLLAPALTPARIKAMFPLIQSVCEDFNNYMDKHLNEDVNVQKVAGLFTSDVVAKCAFGLDGHAFTDPNAEFYNQGQKLWSGSFYNPLTMLLFTYFPIFNKLFKKSLFNKEVVDFFISIIRQTKDYRERNPDKAPDDYIQFLINLHNKKEGFTFEDIIGQSSTFYTDGYETSSITSSFALYELTVNPDLQDAVREEVQGMDAFTFENINSLPILDRVLQETLRKYSVLSFSKKCTNDFILQAGGKSFPVREGEIVIIPVYGLHHDPDIYPDPEKFDPDRFLPENVKQRHPATHLGFGGGPRICIGNRFATCQIKILIANILANFRLVRCGKTVDQMRLSPQHTVPVAEKGVWAQFQRL</sequence>
<evidence type="ECO:0008006" key="18">
    <source>
        <dbReference type="Google" id="ProtNLM"/>
    </source>
</evidence>
<keyword evidence="12 15" id="KW-0503">Monooxygenase</keyword>
<comment type="subcellular location">
    <subcellularLocation>
        <location evidence="4">Endoplasmic reticulum membrane</location>
        <topology evidence="4">Peripheral membrane protein</topology>
    </subcellularLocation>
    <subcellularLocation>
        <location evidence="3">Microsome membrane</location>
        <topology evidence="3">Peripheral membrane protein</topology>
    </subcellularLocation>
</comment>
<evidence type="ECO:0000256" key="5">
    <source>
        <dbReference type="ARBA" id="ARBA00010617"/>
    </source>
</evidence>
<dbReference type="GO" id="GO:0004497">
    <property type="term" value="F:monooxygenase activity"/>
    <property type="evidence" value="ECO:0007669"/>
    <property type="project" value="UniProtKB-KW"/>
</dbReference>
<dbReference type="InterPro" id="IPR036396">
    <property type="entry name" value="Cyt_P450_sf"/>
</dbReference>
<dbReference type="PRINTS" id="PR00385">
    <property type="entry name" value="P450"/>
</dbReference>
<dbReference type="PROSITE" id="PS00086">
    <property type="entry name" value="CYTOCHROME_P450"/>
    <property type="match status" value="1"/>
</dbReference>
<keyword evidence="16" id="KW-1133">Transmembrane helix</keyword>
<dbReference type="PANTHER" id="PTHR24292:SF84">
    <property type="entry name" value="CYTOCHROME P450 28A5-RELATED"/>
    <property type="match status" value="1"/>
</dbReference>
<evidence type="ECO:0000256" key="1">
    <source>
        <dbReference type="ARBA" id="ARBA00001971"/>
    </source>
</evidence>
<evidence type="ECO:0000256" key="7">
    <source>
        <dbReference type="ARBA" id="ARBA00022723"/>
    </source>
</evidence>
<keyword evidence="16" id="KW-0812">Transmembrane</keyword>
<dbReference type="GO" id="GO:0020037">
    <property type="term" value="F:heme binding"/>
    <property type="evidence" value="ECO:0007669"/>
    <property type="project" value="InterPro"/>
</dbReference>
<organism evidence="17">
    <name type="scientific">Homalodisca liturata</name>
    <dbReference type="NCBI Taxonomy" id="320908"/>
    <lineage>
        <taxon>Eukaryota</taxon>
        <taxon>Metazoa</taxon>
        <taxon>Ecdysozoa</taxon>
        <taxon>Arthropoda</taxon>
        <taxon>Hexapoda</taxon>
        <taxon>Insecta</taxon>
        <taxon>Pterygota</taxon>
        <taxon>Neoptera</taxon>
        <taxon>Paraneoptera</taxon>
        <taxon>Hemiptera</taxon>
        <taxon>Auchenorrhyncha</taxon>
        <taxon>Membracoidea</taxon>
        <taxon>Cicadellidae</taxon>
        <taxon>Cicadellinae</taxon>
        <taxon>Proconiini</taxon>
        <taxon>Homalodisca</taxon>
    </lineage>
</organism>
<protein>
    <recommendedName>
        <fullName evidence="18">Cytochrome P450</fullName>
    </recommendedName>
</protein>
<comment type="similarity">
    <text evidence="5 15">Belongs to the cytochrome P450 family.</text>
</comment>
<evidence type="ECO:0000256" key="13">
    <source>
        <dbReference type="ARBA" id="ARBA00023136"/>
    </source>
</evidence>
<evidence type="ECO:0000256" key="16">
    <source>
        <dbReference type="SAM" id="Phobius"/>
    </source>
</evidence>
<evidence type="ECO:0000256" key="4">
    <source>
        <dbReference type="ARBA" id="ARBA00004406"/>
    </source>
</evidence>
<dbReference type="InterPro" id="IPR050476">
    <property type="entry name" value="Insect_CytP450_Detox"/>
</dbReference>
<keyword evidence="8" id="KW-0256">Endoplasmic reticulum</keyword>
<dbReference type="GO" id="GO:0005789">
    <property type="term" value="C:endoplasmic reticulum membrane"/>
    <property type="evidence" value="ECO:0007669"/>
    <property type="project" value="UniProtKB-SubCell"/>
</dbReference>
<evidence type="ECO:0000256" key="2">
    <source>
        <dbReference type="ARBA" id="ARBA00003690"/>
    </source>
</evidence>
<evidence type="ECO:0000256" key="10">
    <source>
        <dbReference type="ARBA" id="ARBA00023002"/>
    </source>
</evidence>
<evidence type="ECO:0000313" key="17">
    <source>
        <dbReference type="EMBL" id="JAS75817.1"/>
    </source>
</evidence>
<keyword evidence="9" id="KW-0492">Microsome</keyword>
<evidence type="ECO:0000256" key="6">
    <source>
        <dbReference type="ARBA" id="ARBA00022617"/>
    </source>
</evidence>
<dbReference type="GO" id="GO:0005506">
    <property type="term" value="F:iron ion binding"/>
    <property type="evidence" value="ECO:0007669"/>
    <property type="project" value="InterPro"/>
</dbReference>
<comment type="function">
    <text evidence="2">May be involved in the metabolism of insect hormones and in the breakdown of synthetic insecticides.</text>
</comment>
<evidence type="ECO:0000256" key="15">
    <source>
        <dbReference type="RuleBase" id="RU000461"/>
    </source>
</evidence>
<dbReference type="FunFam" id="1.10.630.10:FF:000042">
    <property type="entry name" value="Cytochrome P450"/>
    <property type="match status" value="1"/>
</dbReference>
<evidence type="ECO:0000256" key="9">
    <source>
        <dbReference type="ARBA" id="ARBA00022848"/>
    </source>
</evidence>
<gene>
    <name evidence="17" type="ORF">g.17499</name>
</gene>
<dbReference type="InterPro" id="IPR001128">
    <property type="entry name" value="Cyt_P450"/>
</dbReference>
<evidence type="ECO:0000256" key="14">
    <source>
        <dbReference type="PIRSR" id="PIRSR602403-1"/>
    </source>
</evidence>
<dbReference type="AlphaFoldDB" id="A0A1B6HM92"/>
<dbReference type="SUPFAM" id="SSF48264">
    <property type="entry name" value="Cytochrome P450"/>
    <property type="match status" value="1"/>
</dbReference>
<keyword evidence="6 14" id="KW-0349">Heme</keyword>
<keyword evidence="7 14" id="KW-0479">Metal-binding</keyword>
<dbReference type="InterPro" id="IPR002403">
    <property type="entry name" value="Cyt_P450_E_grp-IV"/>
</dbReference>
<evidence type="ECO:0000256" key="11">
    <source>
        <dbReference type="ARBA" id="ARBA00023004"/>
    </source>
</evidence>
<dbReference type="EMBL" id="GECU01031889">
    <property type="protein sequence ID" value="JAS75817.1"/>
    <property type="molecule type" value="Transcribed_RNA"/>
</dbReference>
<proteinExistence type="inferred from homology"/>
<dbReference type="Gene3D" id="1.10.630.10">
    <property type="entry name" value="Cytochrome P450"/>
    <property type="match status" value="1"/>
</dbReference>
<dbReference type="CDD" id="cd11056">
    <property type="entry name" value="CYP6-like"/>
    <property type="match status" value="1"/>
</dbReference>